<dbReference type="PANTHER" id="PTHR43792">
    <property type="entry name" value="GNAT FAMILY, PUTATIVE (AFU_ORTHOLOGUE AFUA_3G00765)-RELATED-RELATED"/>
    <property type="match status" value="1"/>
</dbReference>
<gene>
    <name evidence="2" type="ORF">LJD61_19135</name>
</gene>
<organism evidence="2 3">
    <name type="scientific">Lutispora saccharofermentans</name>
    <dbReference type="NCBI Taxonomy" id="3024236"/>
    <lineage>
        <taxon>Bacteria</taxon>
        <taxon>Bacillati</taxon>
        <taxon>Bacillota</taxon>
        <taxon>Clostridia</taxon>
        <taxon>Lutisporales</taxon>
        <taxon>Lutisporaceae</taxon>
        <taxon>Lutispora</taxon>
    </lineage>
</organism>
<name>A0ABT1NLZ6_9FIRM</name>
<evidence type="ECO:0000313" key="2">
    <source>
        <dbReference type="EMBL" id="MCQ1531634.1"/>
    </source>
</evidence>
<reference evidence="2 3" key="1">
    <citation type="submission" date="2021-10" db="EMBL/GenBank/DDBJ databases">
        <title>Lutispora strain m25 sp. nov., a thermophilic, non-spore-forming bacterium isolated from a lab-scale methanogenic bioreactor digesting anaerobic sludge.</title>
        <authorList>
            <person name="El Houari A."/>
            <person name="Mcdonald J."/>
        </authorList>
    </citation>
    <scope>NUCLEOTIDE SEQUENCE [LARGE SCALE GENOMIC DNA]</scope>
    <source>
        <strain evidence="3">m25</strain>
    </source>
</reference>
<dbReference type="Pfam" id="PF13302">
    <property type="entry name" value="Acetyltransf_3"/>
    <property type="match status" value="1"/>
</dbReference>
<dbReference type="InterPro" id="IPR000182">
    <property type="entry name" value="GNAT_dom"/>
</dbReference>
<sequence length="166" mass="18915">MHGTNRCKLLKIQETDYEEVKKLYTDERVRQFLGGIVEEQIYRAKFTDMCDVNNKGLYWVIRQKDSDQFIGLVSLSLHHDSISTEISYQLLPGWWGCGYGTEVAQGIINYAFKELGLKRVVAETQTANKASCQMLKKVGMSLEETIERFGAEQSIFSIMIAAATEE</sequence>
<dbReference type="InterPro" id="IPR016181">
    <property type="entry name" value="Acyl_CoA_acyltransferase"/>
</dbReference>
<dbReference type="PANTHER" id="PTHR43792:SF16">
    <property type="entry name" value="N-ACETYLTRANSFERASE DOMAIN-CONTAINING PROTEIN"/>
    <property type="match status" value="1"/>
</dbReference>
<dbReference type="Gene3D" id="3.40.630.30">
    <property type="match status" value="1"/>
</dbReference>
<dbReference type="RefSeq" id="WP_255229190.1">
    <property type="nucleotide sequence ID" value="NZ_JAJEKE010000026.1"/>
</dbReference>
<evidence type="ECO:0000259" key="1">
    <source>
        <dbReference type="PROSITE" id="PS51186"/>
    </source>
</evidence>
<proteinExistence type="predicted"/>
<dbReference type="Proteomes" id="UP001651880">
    <property type="component" value="Unassembled WGS sequence"/>
</dbReference>
<keyword evidence="3" id="KW-1185">Reference proteome</keyword>
<dbReference type="EMBL" id="JAJEKE010000026">
    <property type="protein sequence ID" value="MCQ1531634.1"/>
    <property type="molecule type" value="Genomic_DNA"/>
</dbReference>
<dbReference type="PROSITE" id="PS51186">
    <property type="entry name" value="GNAT"/>
    <property type="match status" value="1"/>
</dbReference>
<evidence type="ECO:0000313" key="3">
    <source>
        <dbReference type="Proteomes" id="UP001651880"/>
    </source>
</evidence>
<dbReference type="InterPro" id="IPR051531">
    <property type="entry name" value="N-acetyltransferase"/>
</dbReference>
<accession>A0ABT1NLZ6</accession>
<feature type="domain" description="N-acetyltransferase" evidence="1">
    <location>
        <begin position="7"/>
        <end position="164"/>
    </location>
</feature>
<dbReference type="SUPFAM" id="SSF55729">
    <property type="entry name" value="Acyl-CoA N-acyltransferases (Nat)"/>
    <property type="match status" value="1"/>
</dbReference>
<comment type="caution">
    <text evidence="2">The sequence shown here is derived from an EMBL/GenBank/DDBJ whole genome shotgun (WGS) entry which is preliminary data.</text>
</comment>
<protein>
    <submittedName>
        <fullName evidence="2">GNAT family N-acetyltransferase</fullName>
    </submittedName>
</protein>